<evidence type="ECO:0000313" key="2">
    <source>
        <dbReference type="EMBL" id="TFU32801.1"/>
    </source>
</evidence>
<sequence>MSRISPYERALGERIDQLHPTLRRYFSSVPEGHVGRGEGVFDATGAPRPWTRPLLALLQPFGAVYGGWGRDVPFRITNRLEGGRAVSERLFGFPRGEWTMRDSVGLNAHGRLVDEVGAPIGVVASFDLDVRDGGLRLTSRAVGIRIGRVRMRLPRFVSPVVTVNEGFDAASGRQRIRLTVDAPLVGRIYQYGGSFAYRIEEES</sequence>
<keyword evidence="3" id="KW-1185">Reference proteome</keyword>
<organism evidence="2 3">
    <name type="scientific">Microbacterium paludicola</name>
    <dbReference type="NCBI Taxonomy" id="300019"/>
    <lineage>
        <taxon>Bacteria</taxon>
        <taxon>Bacillati</taxon>
        <taxon>Actinomycetota</taxon>
        <taxon>Actinomycetes</taxon>
        <taxon>Micrococcales</taxon>
        <taxon>Microbacteriaceae</taxon>
        <taxon>Microbacterium</taxon>
    </lineage>
</organism>
<gene>
    <name evidence="2" type="ORF">E4U02_08730</name>
</gene>
<comment type="caution">
    <text evidence="2">The sequence shown here is derived from an EMBL/GenBank/DDBJ whole genome shotgun (WGS) entry which is preliminary data.</text>
</comment>
<dbReference type="Pfam" id="PF13761">
    <property type="entry name" value="DUF4166"/>
    <property type="match status" value="1"/>
</dbReference>
<name>A0A4Y9FW84_9MICO</name>
<feature type="domain" description="DUF4166" evidence="1">
    <location>
        <begin position="18"/>
        <end position="195"/>
    </location>
</feature>
<accession>A0A4Y9FW84</accession>
<dbReference type="AlphaFoldDB" id="A0A4Y9FW84"/>
<protein>
    <submittedName>
        <fullName evidence="2">DUF4166 domain-containing protein</fullName>
    </submittedName>
</protein>
<dbReference type="InterPro" id="IPR025311">
    <property type="entry name" value="DUF4166"/>
</dbReference>
<proteinExistence type="predicted"/>
<dbReference type="EMBL" id="SPQB01000018">
    <property type="protein sequence ID" value="TFU32801.1"/>
    <property type="molecule type" value="Genomic_DNA"/>
</dbReference>
<dbReference type="Proteomes" id="UP000298358">
    <property type="component" value="Unassembled WGS sequence"/>
</dbReference>
<reference evidence="2 3" key="1">
    <citation type="submission" date="2019-03" db="EMBL/GenBank/DDBJ databases">
        <title>Diversity of the mouse oral microbiome.</title>
        <authorList>
            <person name="Joseph S."/>
            <person name="Aduse-Opoku J."/>
            <person name="Curtis M."/>
            <person name="Wade W."/>
            <person name="Hashim A."/>
        </authorList>
    </citation>
    <scope>NUCLEOTIDE SEQUENCE [LARGE SCALE GENOMIC DNA]</scope>
    <source>
        <strain evidence="2 3">P1012</strain>
    </source>
</reference>
<evidence type="ECO:0000259" key="1">
    <source>
        <dbReference type="Pfam" id="PF13761"/>
    </source>
</evidence>
<dbReference type="OrthoDB" id="2448833at2"/>
<evidence type="ECO:0000313" key="3">
    <source>
        <dbReference type="Proteomes" id="UP000298358"/>
    </source>
</evidence>
<dbReference type="RefSeq" id="WP_135114460.1">
    <property type="nucleotide sequence ID" value="NZ_JADGLL010000018.1"/>
</dbReference>